<feature type="domain" description="K Homology" evidence="4">
    <location>
        <begin position="368"/>
        <end position="436"/>
    </location>
</feature>
<feature type="compositionally biased region" description="Basic residues" evidence="3">
    <location>
        <begin position="1376"/>
        <end position="1385"/>
    </location>
</feature>
<feature type="compositionally biased region" description="Polar residues" evidence="3">
    <location>
        <begin position="1456"/>
        <end position="1473"/>
    </location>
</feature>
<feature type="domain" description="K Homology" evidence="4">
    <location>
        <begin position="1255"/>
        <end position="1322"/>
    </location>
</feature>
<evidence type="ECO:0000256" key="3">
    <source>
        <dbReference type="SAM" id="MobiDB-lite"/>
    </source>
</evidence>
<dbReference type="CDD" id="cd00105">
    <property type="entry name" value="KH-I"/>
    <property type="match status" value="2"/>
</dbReference>
<feature type="domain" description="K Homology" evidence="4">
    <location>
        <begin position="1101"/>
        <end position="1175"/>
    </location>
</feature>
<dbReference type="Proteomes" id="UP000320475">
    <property type="component" value="Unassembled WGS sequence"/>
</dbReference>
<dbReference type="CDD" id="cd22408">
    <property type="entry name" value="KH-I_Vigilin_rpt4"/>
    <property type="match status" value="1"/>
</dbReference>
<dbReference type="PANTHER" id="PTHR10288">
    <property type="entry name" value="KH DOMAIN CONTAINING RNA BINDING PROTEIN"/>
    <property type="match status" value="1"/>
</dbReference>
<dbReference type="Pfam" id="PF00013">
    <property type="entry name" value="KH_1"/>
    <property type="match status" value="6"/>
</dbReference>
<evidence type="ECO:0000259" key="4">
    <source>
        <dbReference type="SMART" id="SM00322"/>
    </source>
</evidence>
<dbReference type="Gene3D" id="3.30.1370.10">
    <property type="entry name" value="K Homology domain, type 1"/>
    <property type="match status" value="10"/>
</dbReference>
<feature type="compositionally biased region" description="Polar residues" evidence="3">
    <location>
        <begin position="47"/>
        <end position="64"/>
    </location>
</feature>
<feature type="region of interest" description="Disordered" evidence="3">
    <location>
        <begin position="1325"/>
        <end position="1622"/>
    </location>
</feature>
<feature type="compositionally biased region" description="Low complexity" evidence="3">
    <location>
        <begin position="1390"/>
        <end position="1415"/>
    </location>
</feature>
<feature type="domain" description="K Homology" evidence="4">
    <location>
        <begin position="693"/>
        <end position="786"/>
    </location>
</feature>
<accession>A0A507CTK1</accession>
<feature type="compositionally biased region" description="Polar residues" evidence="3">
    <location>
        <begin position="29"/>
        <end position="38"/>
    </location>
</feature>
<feature type="domain" description="K Homology" evidence="4">
    <location>
        <begin position="921"/>
        <end position="992"/>
    </location>
</feature>
<dbReference type="InterPro" id="IPR004088">
    <property type="entry name" value="KH_dom_type_1"/>
</dbReference>
<feature type="domain" description="K Homology" evidence="4">
    <location>
        <begin position="996"/>
        <end position="1070"/>
    </location>
</feature>
<dbReference type="InterPro" id="IPR036612">
    <property type="entry name" value="KH_dom_type_1_sf"/>
</dbReference>
<reference evidence="5 6" key="1">
    <citation type="journal article" date="2019" name="Sci. Rep.">
        <title>Comparative genomics of chytrid fungi reveal insights into the obligate biotrophic and pathogenic lifestyle of Synchytrium endobioticum.</title>
        <authorList>
            <person name="van de Vossenberg B.T.L.H."/>
            <person name="Warris S."/>
            <person name="Nguyen H.D.T."/>
            <person name="van Gent-Pelzer M.P.E."/>
            <person name="Joly D.L."/>
            <person name="van de Geest H.C."/>
            <person name="Bonants P.J.M."/>
            <person name="Smith D.S."/>
            <person name="Levesque C.A."/>
            <person name="van der Lee T.A.J."/>
        </authorList>
    </citation>
    <scope>NUCLEOTIDE SEQUENCE [LARGE SCALE GENOMIC DNA]</scope>
    <source>
        <strain evidence="5 6">LEV6574</strain>
    </source>
</reference>
<evidence type="ECO:0000256" key="1">
    <source>
        <dbReference type="ARBA" id="ARBA00022737"/>
    </source>
</evidence>
<comment type="caution">
    <text evidence="5">The sequence shown here is derived from an EMBL/GenBank/DDBJ whole genome shotgun (WGS) entry which is preliminary data.</text>
</comment>
<feature type="domain" description="K Homology" evidence="4">
    <location>
        <begin position="437"/>
        <end position="515"/>
    </location>
</feature>
<evidence type="ECO:0000313" key="5">
    <source>
        <dbReference type="EMBL" id="TPX42483.1"/>
    </source>
</evidence>
<dbReference type="SMART" id="SM00322">
    <property type="entry name" value="KH"/>
    <property type="match status" value="12"/>
</dbReference>
<organism evidence="5 6">
    <name type="scientific">Synchytrium endobioticum</name>
    <dbReference type="NCBI Taxonomy" id="286115"/>
    <lineage>
        <taxon>Eukaryota</taxon>
        <taxon>Fungi</taxon>
        <taxon>Fungi incertae sedis</taxon>
        <taxon>Chytridiomycota</taxon>
        <taxon>Chytridiomycota incertae sedis</taxon>
        <taxon>Chytridiomycetes</taxon>
        <taxon>Synchytriales</taxon>
        <taxon>Synchytriaceae</taxon>
        <taxon>Synchytrium</taxon>
    </lineage>
</organism>
<feature type="compositionally biased region" description="Basic and acidic residues" evidence="3">
    <location>
        <begin position="1416"/>
        <end position="1427"/>
    </location>
</feature>
<evidence type="ECO:0000256" key="2">
    <source>
        <dbReference type="PROSITE-ProRule" id="PRU00117"/>
    </source>
</evidence>
<feature type="compositionally biased region" description="Basic residues" evidence="3">
    <location>
        <begin position="1481"/>
        <end position="1491"/>
    </location>
</feature>
<feature type="compositionally biased region" description="Low complexity" evidence="3">
    <location>
        <begin position="1566"/>
        <end position="1587"/>
    </location>
</feature>
<protein>
    <recommendedName>
        <fullName evidence="4">K Homology domain-containing protein</fullName>
    </recommendedName>
</protein>
<feature type="domain" description="K Homology" evidence="4">
    <location>
        <begin position="609"/>
        <end position="684"/>
    </location>
</feature>
<sequence length="1622" mass="174927">MEDNAHLAVGGSSSFNQLMNDLQFGTTTELQLQNTHSSALPEDAPLSPSSSKGRQPVDASTNDPPSAPPPITTKNDAKKNIDLTNEELFPSLPKSNVTNAPKWVPPKPTLPSALHLSGKVNGKRALPQEKFEVAADLVATGRRATPGDVVKATTAKYPGVNIDVATKKGALVFIVTGKADVLPLVRREILSAVCTQVTQTLIVPPDIRGFVIGKGGANLHALVTRTMTKITIPRQAGTEGASEEQLQDDDDQPVIIVGDPEGVELAKKEINDIVSDRTSKHVEKVYIDRVYQPFVAGPSNSNFDNLQTEFGVRIHMAPILAHEKSGELKKDKDGKVNNPHEIVIVGEREAVKQVEDKLKAIYEDAKKRVKTSQLQVSKKQHRFVIGMRGSGLQEIFRDTACAVEVPPASDPSDMITVRGVEDNIGRAVQAVYARANSTLIEEVDVPSLIPKSTDPHHLVRHIAMKHKETIQELETAHSASIISLISPSNTPMFEIHAKTRADTDAARNGVKKLVQELGKELIFVPTTIPRELHKFVVGKGGANIQKLRNSAQYGAVVADVNVSSEEKESDDVIIAVKRDVNSKVADADAHAIANKVKEDLLAQATALADLTTEVMDVDNKYHGRIIGVGGVALKTLLEPYGDRVTIRFPDSKSEDSSINKNAIILRGAKADIAKVVESLESMIKEWKRMEALCSFNESITVLHGSASKIVGRSGSNMGWLLKALREKLATASEKDRKSLQEAGAFATGHLGIRIETSESVKGDIITIFGPKVMVALAKKLILERETTISNTITISLHVFDSLSPEAQSTMSSQSDVMEFKKSVMNRLVGQSRRNLKKVEDRHGVSITIIRRRQHRTAELADGSETNNATEENSSEAGLVCCTEDFADDGFTDGIFEIKGLKKDVEGARKRMVELTNHEVLNSYSKTFYIPLAALPHVVGKGGARITALRTEHHVQIDIVDDSTISPPSSRVTIDGAVDNVEAAQAKILETVDDTVHVETVYYPLPAHLHKHVIGPAGQRIRQIVETAGGQEKAKVQFPKVGVAERANEVMLKGSHSTLEVLKAEIDKVVQEIVGHTINDSDSSEVNGSIGSFTPTTTISGESIEHVFSVPATEASRIVGKNGETARSIMKNHNVIVFVNDADSSGTEDPLALVKIVGKRDSDIEAAKAEVISKLRTTVGLSVPPSIVKAFQTGGVARDVNVLVLQELGRKLKADLDVVLELPSDCKLNEGDLLVRGGDNLQTALKEVQKHLDELGDHAAYIPIEQSLRGHIIGREGRNLQRIRNEFGAAIDILKVQGRNVVHIRGSAEAVDAARQMVDVIVKDQERRSAVSAAPRPVPSSTPQALARIDDDDTNSVGTSSVAEGGSAVPGWSGRRNQLHPGRRQHPLNDSGSSSTPGLSTPASSAAILSADALASPRREEDAWQDVRSRRKKGETPGVSSPSPPQPQSALPPVESVDSNSIKSFVSSPQPLSSNDDDGNSKQKRQREKKPKQQQQQQQQWSSVPGAPPVLTSSITSIGSGTSTTNTVTSTTTVSQREPPSPEPQSIEEEPWTTVSTVRKFKDKRLTAPSPTSVTVSSSASRPATPTTDLNSSSPDNESPAGDKKKKKKKKKSGVKKGTDGTE</sequence>
<dbReference type="SUPFAM" id="SSF54791">
    <property type="entry name" value="Eukaryotic type KH-domain (KH-domain type I)"/>
    <property type="match status" value="8"/>
</dbReference>
<dbReference type="OrthoDB" id="10027144at2759"/>
<feature type="domain" description="K Homology" evidence="4">
    <location>
        <begin position="516"/>
        <end position="597"/>
    </location>
</feature>
<feature type="domain" description="K Homology" evidence="4">
    <location>
        <begin position="195"/>
        <end position="275"/>
    </location>
</feature>
<feature type="domain" description="K Homology" evidence="4">
    <location>
        <begin position="279"/>
        <end position="363"/>
    </location>
</feature>
<gene>
    <name evidence="5" type="ORF">SeLEV6574_g05579</name>
</gene>
<keyword evidence="1" id="KW-0677">Repeat</keyword>
<evidence type="ECO:0000313" key="6">
    <source>
        <dbReference type="Proteomes" id="UP000320475"/>
    </source>
</evidence>
<dbReference type="EMBL" id="QEAM01000269">
    <property type="protein sequence ID" value="TPX42483.1"/>
    <property type="molecule type" value="Genomic_DNA"/>
</dbReference>
<proteinExistence type="predicted"/>
<keyword evidence="2" id="KW-0694">RNA-binding</keyword>
<feature type="compositionally biased region" description="Basic residues" evidence="3">
    <location>
        <begin position="1603"/>
        <end position="1614"/>
    </location>
</feature>
<feature type="domain" description="K Homology" evidence="4">
    <location>
        <begin position="811"/>
        <end position="916"/>
    </location>
</feature>
<dbReference type="PROSITE" id="PS50084">
    <property type="entry name" value="KH_TYPE_1"/>
    <property type="match status" value="8"/>
</dbReference>
<dbReference type="GO" id="GO:0003723">
    <property type="term" value="F:RNA binding"/>
    <property type="evidence" value="ECO:0007669"/>
    <property type="project" value="UniProtKB-UniRule"/>
</dbReference>
<dbReference type="CDD" id="cd22407">
    <property type="entry name" value="KH-I_Vigilin_rpt3"/>
    <property type="match status" value="1"/>
</dbReference>
<name>A0A507CTK1_9FUNG</name>
<feature type="region of interest" description="Disordered" evidence="3">
    <location>
        <begin position="29"/>
        <end position="78"/>
    </location>
</feature>
<dbReference type="InterPro" id="IPR004087">
    <property type="entry name" value="KH_dom"/>
</dbReference>
<dbReference type="VEuPathDB" id="FungiDB:SeMB42_g01460"/>
<feature type="compositionally biased region" description="Low complexity" evidence="3">
    <location>
        <begin position="1511"/>
        <end position="1534"/>
    </location>
</feature>